<sequence length="82" mass="8529">MSELPQDTPADQGEGAPEPGNPAGRQPPVTGNRLVDEVLAGLGDLDELPVGERLERLTAAQQGLAEILDGTRAQLPPHGEQA</sequence>
<keyword evidence="4" id="KW-1185">Reference proteome</keyword>
<organism evidence="3 4">
    <name type="scientific">Propionibacterium australiense</name>
    <dbReference type="NCBI Taxonomy" id="119981"/>
    <lineage>
        <taxon>Bacteria</taxon>
        <taxon>Bacillati</taxon>
        <taxon>Actinomycetota</taxon>
        <taxon>Actinomycetes</taxon>
        <taxon>Propionibacteriales</taxon>
        <taxon>Propionibacteriaceae</taxon>
        <taxon>Propionibacterium</taxon>
    </lineage>
</organism>
<dbReference type="Proteomes" id="UP000263928">
    <property type="component" value="Unassembled WGS sequence"/>
</dbReference>
<protein>
    <submittedName>
        <fullName evidence="3">Uncharacterized protein</fullName>
    </submittedName>
</protein>
<dbReference type="OrthoDB" id="3733026at2"/>
<evidence type="ECO:0000313" key="5">
    <source>
        <dbReference type="Proteomes" id="UP000279336"/>
    </source>
</evidence>
<dbReference type="EMBL" id="UNQJ01000017">
    <property type="protein sequence ID" value="SYZ34068.1"/>
    <property type="molecule type" value="Genomic_DNA"/>
</dbReference>
<evidence type="ECO:0000313" key="3">
    <source>
        <dbReference type="EMBL" id="SYZ34068.1"/>
    </source>
</evidence>
<dbReference type="AlphaFoldDB" id="A0A383S7W5"/>
<proteinExistence type="predicted"/>
<feature type="region of interest" description="Disordered" evidence="1">
    <location>
        <begin position="1"/>
        <end position="31"/>
    </location>
</feature>
<reference evidence="3" key="1">
    <citation type="submission" date="2018-08" db="EMBL/GenBank/DDBJ databases">
        <authorList>
            <person name="Ferrada E.E."/>
            <person name="Latorre B.A."/>
        </authorList>
    </citation>
    <scope>NUCLEOTIDE SEQUENCE [LARGE SCALE GENOMIC DNA]</scope>
    <source>
        <strain evidence="3">Propionibacterium_australiense1</strain>
    </source>
</reference>
<evidence type="ECO:0000256" key="1">
    <source>
        <dbReference type="SAM" id="MobiDB-lite"/>
    </source>
</evidence>
<dbReference type="Proteomes" id="UP000279336">
    <property type="component" value="Unassembled WGS sequence"/>
</dbReference>
<feature type="compositionally biased region" description="Low complexity" evidence="1">
    <location>
        <begin position="13"/>
        <end position="24"/>
    </location>
</feature>
<dbReference type="EMBL" id="RCIW01000021">
    <property type="protein sequence ID" value="RLP06937.1"/>
    <property type="molecule type" value="Genomic_DNA"/>
</dbReference>
<evidence type="ECO:0000313" key="2">
    <source>
        <dbReference type="EMBL" id="RLP06937.1"/>
    </source>
</evidence>
<reference evidence="4" key="2">
    <citation type="submission" date="2018-08" db="EMBL/GenBank/DDBJ databases">
        <authorList>
            <person name="Hornung B."/>
        </authorList>
    </citation>
    <scope>NUCLEOTIDE SEQUENCE [LARGE SCALE GENOMIC DNA]</scope>
</reference>
<evidence type="ECO:0000313" key="4">
    <source>
        <dbReference type="Proteomes" id="UP000263928"/>
    </source>
</evidence>
<reference evidence="2 5" key="3">
    <citation type="submission" date="2018-10" db="EMBL/GenBank/DDBJ databases">
        <title>Propionibacterium australiense Genome Sequencing and Assembly.</title>
        <authorList>
            <person name="Bernier A.-M."/>
            <person name="Bernard K."/>
        </authorList>
    </citation>
    <scope>NUCLEOTIDE SEQUENCE [LARGE SCALE GENOMIC DNA]</scope>
    <source>
        <strain evidence="2 5">NML98A078</strain>
    </source>
</reference>
<name>A0A383S7W5_9ACTN</name>
<dbReference type="RefSeq" id="WP_119162392.1">
    <property type="nucleotide sequence ID" value="NZ_LR134442.1"/>
</dbReference>
<accession>A0A383S7W5</accession>
<gene>
    <name evidence="2" type="ORF">D7U36_11850</name>
    <name evidence="3" type="ORF">PROPAUS_2044</name>
</gene>